<proteinExistence type="predicted"/>
<keyword evidence="4" id="KW-1185">Reference proteome</keyword>
<name>A0A849K185_9MICO</name>
<comment type="caution">
    <text evidence="3">The sequence shown here is derived from an EMBL/GenBank/DDBJ whole genome shotgun (WGS) entry which is preliminary data.</text>
</comment>
<dbReference type="Pfam" id="PF26366">
    <property type="entry name" value="DUF8094"/>
    <property type="match status" value="1"/>
</dbReference>
<sequence>MKDSTRRPGRRRATVAGVATTVVLLAGCAEELPTPEPDEPVAGPALTAAQQTRVVEEVAGSLTKASENEKPDQLRPRVEGPALEVRRTQIEVAKKSGDDSLVTRIPTELEAMILPTTESWPRVSFTITQPTENLEVPRLVAYQQDSARDNYKLWSWVQLIPGTTLPNFADPEAIGSDAVAPDDDSLRATPRQALSQYADLVAKGPDDSEHAGAFELPGESTDLVKRVQKDASSVRGADAFKEADGEYKIAFASRDDQVVAVRTSDGGAVVMGALDGNIRVTVEEDGEIGPLTPSQKTLMGDADNTDQLYVEYTDQVALYVPPAGSEEPIRPLGYSHVSTAAANDIPGERNTDRKKDDG</sequence>
<evidence type="ECO:0000313" key="4">
    <source>
        <dbReference type="Proteomes" id="UP000557204"/>
    </source>
</evidence>
<gene>
    <name evidence="3" type="ORF">HLI28_00360</name>
</gene>
<dbReference type="AlphaFoldDB" id="A0A849K185"/>
<dbReference type="Proteomes" id="UP000557204">
    <property type="component" value="Unassembled WGS sequence"/>
</dbReference>
<evidence type="ECO:0000313" key="3">
    <source>
        <dbReference type="EMBL" id="NNU26000.1"/>
    </source>
</evidence>
<dbReference type="EMBL" id="JABFAJ010000001">
    <property type="protein sequence ID" value="NNU26000.1"/>
    <property type="molecule type" value="Genomic_DNA"/>
</dbReference>
<feature type="region of interest" description="Disordered" evidence="1">
    <location>
        <begin position="336"/>
        <end position="358"/>
    </location>
</feature>
<reference evidence="3 4" key="1">
    <citation type="submission" date="2020-05" db="EMBL/GenBank/DDBJ databases">
        <title>Genome sequence of Isoptericola sp. JC619 isolated from Chilika lagoon, India.</title>
        <authorList>
            <person name="Kumar D."/>
            <person name="Appam K."/>
            <person name="Gandham S."/>
            <person name="Uppada J."/>
            <person name="Sasikala C."/>
            <person name="Venkata Ramana C."/>
        </authorList>
    </citation>
    <scope>NUCLEOTIDE SEQUENCE [LARGE SCALE GENOMIC DNA]</scope>
    <source>
        <strain evidence="3 4">JC619</strain>
    </source>
</reference>
<feature type="domain" description="DUF8094" evidence="2">
    <location>
        <begin position="43"/>
        <end position="341"/>
    </location>
</feature>
<organism evidence="3 4">
    <name type="scientific">Isoptericola sediminis</name>
    <dbReference type="NCBI Taxonomy" id="2733572"/>
    <lineage>
        <taxon>Bacteria</taxon>
        <taxon>Bacillati</taxon>
        <taxon>Actinomycetota</taxon>
        <taxon>Actinomycetes</taxon>
        <taxon>Micrococcales</taxon>
        <taxon>Promicromonosporaceae</taxon>
        <taxon>Isoptericola</taxon>
    </lineage>
</organism>
<dbReference type="PROSITE" id="PS51257">
    <property type="entry name" value="PROKAR_LIPOPROTEIN"/>
    <property type="match status" value="1"/>
</dbReference>
<dbReference type="InterPro" id="IPR058407">
    <property type="entry name" value="DUF8094"/>
</dbReference>
<dbReference type="RefSeq" id="WP_171245515.1">
    <property type="nucleotide sequence ID" value="NZ_JABFAJ010000001.1"/>
</dbReference>
<feature type="compositionally biased region" description="Basic and acidic residues" evidence="1">
    <location>
        <begin position="346"/>
        <end position="358"/>
    </location>
</feature>
<protein>
    <recommendedName>
        <fullName evidence="2">DUF8094 domain-containing protein</fullName>
    </recommendedName>
</protein>
<evidence type="ECO:0000256" key="1">
    <source>
        <dbReference type="SAM" id="MobiDB-lite"/>
    </source>
</evidence>
<evidence type="ECO:0000259" key="2">
    <source>
        <dbReference type="Pfam" id="PF26366"/>
    </source>
</evidence>
<accession>A0A849K185</accession>